<organism evidence="1 2">
    <name type="scientific">Burkholderia mallei (strain ATCC 23344)</name>
    <dbReference type="NCBI Taxonomy" id="243160"/>
    <lineage>
        <taxon>Bacteria</taxon>
        <taxon>Pseudomonadati</taxon>
        <taxon>Pseudomonadota</taxon>
        <taxon>Betaproteobacteria</taxon>
        <taxon>Burkholderiales</taxon>
        <taxon>Burkholderiaceae</taxon>
        <taxon>Burkholderia</taxon>
        <taxon>pseudomallei group</taxon>
    </lineage>
</organism>
<evidence type="ECO:0000313" key="1">
    <source>
        <dbReference type="EMBL" id="AAU49328.1"/>
    </source>
</evidence>
<dbReference type="EMBL" id="CP000010">
    <property type="protein sequence ID" value="AAU49328.1"/>
    <property type="molecule type" value="Genomic_DNA"/>
</dbReference>
<accession>A0A0H2WIC9</accession>
<evidence type="ECO:0000313" key="2">
    <source>
        <dbReference type="Proteomes" id="UP000006693"/>
    </source>
</evidence>
<sequence>MTAVPAHERKNQREAETAVCGDLCRCLSLGWPGMRRPFVCRFGDRGSVVADWHADQKMESDEAGANRR</sequence>
<dbReference type="HOGENOM" id="CLU_2785879_0_0_4"/>
<dbReference type="Proteomes" id="UP000006693">
    <property type="component" value="Chromosome 1"/>
</dbReference>
<dbReference type="AlphaFoldDB" id="A0A0H2WIC9"/>
<name>A0A0H2WIC9_BURMA</name>
<keyword evidence="2" id="KW-1185">Reference proteome</keyword>
<reference evidence="1 2" key="1">
    <citation type="journal article" date="2004" name="Proc. Natl. Acad. Sci. U.S.A.">
        <title>Structural flexibility in the Burkholderia mallei genome.</title>
        <authorList>
            <person name="Nierman W.C."/>
            <person name="DeShazer D."/>
            <person name="Kim H.S."/>
            <person name="Tettelin H."/>
            <person name="Nelson K.E."/>
            <person name="Feldblyum T."/>
            <person name="Ulrich R.L."/>
            <person name="Ronning C.M."/>
            <person name="Brinkac L.M."/>
            <person name="Daugherty S.C."/>
            <person name="Davidsen T.D."/>
            <person name="Deboy R.T."/>
            <person name="Dimitrov G."/>
            <person name="Dodson R.J."/>
            <person name="Durkin A.S."/>
            <person name="Gwinn M.L."/>
            <person name="Haft D.H."/>
            <person name="Khouri H."/>
            <person name="Kolonay J.F."/>
            <person name="Madupu R."/>
            <person name="Mohammoud Y."/>
            <person name="Nelson W.C."/>
            <person name="Radune D."/>
            <person name="Romero C.M."/>
            <person name="Sarria S."/>
            <person name="Selengut J."/>
            <person name="Shamblin C."/>
            <person name="Sullivan S.A."/>
            <person name="White O."/>
            <person name="Yu Y."/>
            <person name="Zafar N."/>
            <person name="Zhou L."/>
            <person name="Fraser C.M."/>
        </authorList>
    </citation>
    <scope>NUCLEOTIDE SEQUENCE [LARGE SCALE GENOMIC DNA]</scope>
    <source>
        <strain evidence="1 2">ATCC 23344</strain>
    </source>
</reference>
<gene>
    <name evidence="1" type="ordered locus">BMA1087</name>
</gene>
<protein>
    <submittedName>
        <fullName evidence="1">Uncharacterized protein</fullName>
    </submittedName>
</protein>
<dbReference type="KEGG" id="bma:BMA1087"/>
<proteinExistence type="predicted"/>